<gene>
    <name evidence="7" type="ORF">H4R34_001869</name>
</gene>
<dbReference type="AlphaFoldDB" id="A0A9W8B4S2"/>
<evidence type="ECO:0000313" key="7">
    <source>
        <dbReference type="EMBL" id="KAJ1982008.1"/>
    </source>
</evidence>
<dbReference type="Pfam" id="PF11712">
    <property type="entry name" value="Vma12"/>
    <property type="match status" value="1"/>
</dbReference>
<feature type="transmembrane region" description="Helical" evidence="6">
    <location>
        <begin position="143"/>
        <end position="164"/>
    </location>
</feature>
<comment type="caution">
    <text evidence="7">The sequence shown here is derived from an EMBL/GenBank/DDBJ whole genome shotgun (WGS) entry which is preliminary data.</text>
</comment>
<protein>
    <submittedName>
        <fullName evidence="7">Uncharacterized protein</fullName>
    </submittedName>
</protein>
<dbReference type="GO" id="GO:0070072">
    <property type="term" value="P:vacuolar proton-transporting V-type ATPase complex assembly"/>
    <property type="evidence" value="ECO:0007669"/>
    <property type="project" value="InterPro"/>
</dbReference>
<dbReference type="OrthoDB" id="19981at2759"/>
<evidence type="ECO:0000313" key="8">
    <source>
        <dbReference type="Proteomes" id="UP001151582"/>
    </source>
</evidence>
<comment type="subcellular location">
    <subcellularLocation>
        <location evidence="1">Endoplasmic reticulum membrane</location>
        <topology evidence="1">Multi-pass membrane protein</topology>
    </subcellularLocation>
</comment>
<dbReference type="Proteomes" id="UP001151582">
    <property type="component" value="Unassembled WGS sequence"/>
</dbReference>
<keyword evidence="4 6" id="KW-1133">Transmembrane helix</keyword>
<evidence type="ECO:0000256" key="6">
    <source>
        <dbReference type="SAM" id="Phobius"/>
    </source>
</evidence>
<keyword evidence="8" id="KW-1185">Reference proteome</keyword>
<organism evidence="7 8">
    <name type="scientific">Dimargaris verticillata</name>
    <dbReference type="NCBI Taxonomy" id="2761393"/>
    <lineage>
        <taxon>Eukaryota</taxon>
        <taxon>Fungi</taxon>
        <taxon>Fungi incertae sedis</taxon>
        <taxon>Zoopagomycota</taxon>
        <taxon>Kickxellomycotina</taxon>
        <taxon>Dimargaritomycetes</taxon>
        <taxon>Dimargaritales</taxon>
        <taxon>Dimargaritaceae</taxon>
        <taxon>Dimargaris</taxon>
    </lineage>
</organism>
<evidence type="ECO:0000256" key="5">
    <source>
        <dbReference type="ARBA" id="ARBA00023136"/>
    </source>
</evidence>
<evidence type="ECO:0000256" key="4">
    <source>
        <dbReference type="ARBA" id="ARBA00022989"/>
    </source>
</evidence>
<dbReference type="PANTHER" id="PTHR31394:SF1">
    <property type="entry name" value="TRANSMEMBRANE PROTEIN 199"/>
    <property type="match status" value="1"/>
</dbReference>
<dbReference type="GO" id="GO:0005789">
    <property type="term" value="C:endoplasmic reticulum membrane"/>
    <property type="evidence" value="ECO:0007669"/>
    <property type="project" value="UniProtKB-SubCell"/>
</dbReference>
<keyword evidence="2 6" id="KW-0812">Transmembrane</keyword>
<dbReference type="InterPro" id="IPR021013">
    <property type="entry name" value="ATPase_Vma12"/>
</dbReference>
<dbReference type="PANTHER" id="PTHR31394">
    <property type="entry name" value="TRANSMEMBRANE PROTEIN 199"/>
    <property type="match status" value="1"/>
</dbReference>
<evidence type="ECO:0000256" key="2">
    <source>
        <dbReference type="ARBA" id="ARBA00022692"/>
    </source>
</evidence>
<proteinExistence type="predicted"/>
<name>A0A9W8B4S2_9FUNG</name>
<reference evidence="7" key="1">
    <citation type="submission" date="2022-07" db="EMBL/GenBank/DDBJ databases">
        <title>Phylogenomic reconstructions and comparative analyses of Kickxellomycotina fungi.</title>
        <authorList>
            <person name="Reynolds N.K."/>
            <person name="Stajich J.E."/>
            <person name="Barry K."/>
            <person name="Grigoriev I.V."/>
            <person name="Crous P."/>
            <person name="Smith M.E."/>
        </authorList>
    </citation>
    <scope>NUCLEOTIDE SEQUENCE</scope>
    <source>
        <strain evidence="7">RSA 567</strain>
    </source>
</reference>
<accession>A0A9W8B4S2</accession>
<sequence length="174" mass="19284">MVLLTITPRMAQMLQQAHNSTQCPPHFQKSLAPYMPGATHDDNEHLGQAVAFETLWQAYQCLKSTTDSLLDGDLAHILAGVAVYQPPPVIKEKDPAFQAHLDKIKLELAQKEYMTMVSGVAVNERHRMGSTIAQEMKQVNQNLTVVINIAFSIVAVFVSVMWWGKASVPDPGMQ</sequence>
<evidence type="ECO:0000256" key="1">
    <source>
        <dbReference type="ARBA" id="ARBA00004477"/>
    </source>
</evidence>
<keyword evidence="3" id="KW-0256">Endoplasmic reticulum</keyword>
<evidence type="ECO:0000256" key="3">
    <source>
        <dbReference type="ARBA" id="ARBA00022824"/>
    </source>
</evidence>
<keyword evidence="5 6" id="KW-0472">Membrane</keyword>
<dbReference type="EMBL" id="JANBQB010000104">
    <property type="protein sequence ID" value="KAJ1982008.1"/>
    <property type="molecule type" value="Genomic_DNA"/>
</dbReference>